<organism evidence="2 3">
    <name type="scientific">Taxus chinensis</name>
    <name type="common">Chinese yew</name>
    <name type="synonym">Taxus wallichiana var. chinensis</name>
    <dbReference type="NCBI Taxonomy" id="29808"/>
    <lineage>
        <taxon>Eukaryota</taxon>
        <taxon>Viridiplantae</taxon>
        <taxon>Streptophyta</taxon>
        <taxon>Embryophyta</taxon>
        <taxon>Tracheophyta</taxon>
        <taxon>Spermatophyta</taxon>
        <taxon>Pinopsida</taxon>
        <taxon>Pinidae</taxon>
        <taxon>Conifers II</taxon>
        <taxon>Cupressales</taxon>
        <taxon>Taxaceae</taxon>
        <taxon>Taxus</taxon>
    </lineage>
</organism>
<protein>
    <submittedName>
        <fullName evidence="2">Uncharacterized protein</fullName>
    </submittedName>
</protein>
<feature type="non-terminal residue" evidence="2">
    <location>
        <position position="1"/>
    </location>
</feature>
<dbReference type="OMA" id="MQATGNC"/>
<feature type="region of interest" description="Disordered" evidence="1">
    <location>
        <begin position="1"/>
        <end position="32"/>
    </location>
</feature>
<evidence type="ECO:0000256" key="1">
    <source>
        <dbReference type="SAM" id="MobiDB-lite"/>
    </source>
</evidence>
<keyword evidence="3" id="KW-1185">Reference proteome</keyword>
<accession>A0AA38F6H6</accession>
<dbReference type="AlphaFoldDB" id="A0AA38F6H6"/>
<evidence type="ECO:0000313" key="3">
    <source>
        <dbReference type="Proteomes" id="UP000824469"/>
    </source>
</evidence>
<dbReference type="EMBL" id="JAHRHJ020003813">
    <property type="protein sequence ID" value="KAH9290755.1"/>
    <property type="molecule type" value="Genomic_DNA"/>
</dbReference>
<proteinExistence type="predicted"/>
<dbReference type="PANTHER" id="PTHR35482">
    <property type="entry name" value="CYTOCHROME C OXIDASE SUBUNIT"/>
    <property type="match status" value="1"/>
</dbReference>
<gene>
    <name evidence="2" type="ORF">KI387_034872</name>
</gene>
<dbReference type="Proteomes" id="UP000824469">
    <property type="component" value="Unassembled WGS sequence"/>
</dbReference>
<sequence>IDFVGLDFSDKKPKRGLPPGLNAGFQSPPSGTMPEVELIVGDVSKFGVKTPAKDNGTSDLYKPKVSSWGVFPRPKNISKT</sequence>
<reference evidence="2 3" key="1">
    <citation type="journal article" date="2021" name="Nat. Plants">
        <title>The Taxus genome provides insights into paclitaxel biosynthesis.</title>
        <authorList>
            <person name="Xiong X."/>
            <person name="Gou J."/>
            <person name="Liao Q."/>
            <person name="Li Y."/>
            <person name="Zhou Q."/>
            <person name="Bi G."/>
            <person name="Li C."/>
            <person name="Du R."/>
            <person name="Wang X."/>
            <person name="Sun T."/>
            <person name="Guo L."/>
            <person name="Liang H."/>
            <person name="Lu P."/>
            <person name="Wu Y."/>
            <person name="Zhang Z."/>
            <person name="Ro D.K."/>
            <person name="Shang Y."/>
            <person name="Huang S."/>
            <person name="Yan J."/>
        </authorList>
    </citation>
    <scope>NUCLEOTIDE SEQUENCE [LARGE SCALE GENOMIC DNA]</scope>
    <source>
        <strain evidence="2">Ta-2019</strain>
    </source>
</reference>
<comment type="caution">
    <text evidence="2">The sequence shown here is derived from an EMBL/GenBank/DDBJ whole genome shotgun (WGS) entry which is preliminary data.</text>
</comment>
<evidence type="ECO:0000313" key="2">
    <source>
        <dbReference type="EMBL" id="KAH9290755.1"/>
    </source>
</evidence>
<dbReference type="PANTHER" id="PTHR35482:SF1">
    <property type="entry name" value="CYTOCHROME C OXIDASE SUBUNIT"/>
    <property type="match status" value="1"/>
</dbReference>
<feature type="non-terminal residue" evidence="2">
    <location>
        <position position="80"/>
    </location>
</feature>
<name>A0AA38F6H6_TAXCH</name>